<protein>
    <recommendedName>
        <fullName evidence="8 9">Chromosomal replication initiator protein DnaA</fullName>
    </recommendedName>
</protein>
<dbReference type="GO" id="GO:0006270">
    <property type="term" value="P:DNA replication initiation"/>
    <property type="evidence" value="ECO:0007669"/>
    <property type="project" value="UniProtKB-UniRule"/>
</dbReference>
<comment type="domain">
    <text evidence="8">Domain I is involved in oligomerization and binding regulators, domain II is flexibile and of varying length in different bacteria, domain III forms the AAA+ region, while domain IV binds dsDNA.</text>
</comment>
<dbReference type="NCBIfam" id="TIGR00362">
    <property type="entry name" value="DnaA"/>
    <property type="match status" value="1"/>
</dbReference>
<reference evidence="15" key="1">
    <citation type="submission" date="2019-08" db="EMBL/GenBank/DDBJ databases">
        <title>Complete Genome Sequence of the Polysaccharide-Degrading Rumen Bacterium Pseudobutyrivibrio xylanivorans MA3014.</title>
        <authorList>
            <person name="Palevich N."/>
            <person name="Maclean P.H."/>
            <person name="Kelly W.J."/>
            <person name="Leahy S.C."/>
            <person name="Rakonjac J."/>
            <person name="Attwood G.T."/>
        </authorList>
    </citation>
    <scope>NUCLEOTIDE SEQUENCE [LARGE SCALE GENOMIC DNA]</scope>
    <source>
        <strain evidence="15">MA3014</strain>
    </source>
</reference>
<dbReference type="CDD" id="cd06571">
    <property type="entry name" value="Bac_DnaA_C"/>
    <property type="match status" value="1"/>
</dbReference>
<comment type="caution">
    <text evidence="8">Lacks conserved residue(s) required for the propagation of feature annotation.</text>
</comment>
<evidence type="ECO:0000313" key="14">
    <source>
        <dbReference type="EMBL" id="QFJ53424.1"/>
    </source>
</evidence>
<dbReference type="PANTHER" id="PTHR30050">
    <property type="entry name" value="CHROMOSOMAL REPLICATION INITIATOR PROTEIN DNAA"/>
    <property type="match status" value="1"/>
</dbReference>
<comment type="function">
    <text evidence="8 10">Plays an essential role in the initiation and regulation of chromosomal replication. ATP-DnaA binds to the origin of replication (oriC) to initiate formation of the DNA replication initiation complex once per cell cycle. Binds the DnaA box (a 9 base pair repeat at the origin) and separates the double-stranded (ds)DNA. Forms a right-handed helical filament on oriC DNA; dsDNA binds to the exterior of the filament while single-stranded (ss)DNA is stabiized in the filament's interior. The ATP-DnaA-oriC complex binds and stabilizes one strand of the AT-rich DNA unwinding element (DUE), permitting loading of DNA polymerase. After initiation quickly degrades to an ADP-DnaA complex that is not apt for DNA replication. Binds acidic phospholipids.</text>
</comment>
<dbReference type="InterPro" id="IPR027417">
    <property type="entry name" value="P-loop_NTPase"/>
</dbReference>
<evidence type="ECO:0000313" key="15">
    <source>
        <dbReference type="Proteomes" id="UP000327030"/>
    </source>
</evidence>
<dbReference type="InterPro" id="IPR020591">
    <property type="entry name" value="Chromosome_initiator_DnaA-like"/>
</dbReference>
<keyword evidence="6 8" id="KW-0446">Lipid-binding</keyword>
<dbReference type="Gene3D" id="3.30.300.180">
    <property type="match status" value="1"/>
</dbReference>
<sequence>MEDLLKEKWNGILNDIRIEFNITNVSFNQWLKPLVVFGIEGNTVLLLYDDNEGAELGIKYLDKHFKKALSAFISEAMDEEYEINFFSPVEARAYTGKKREFVQQRNLASTTMKNISLNPKYTFDSFIVGRNNRFAQTAAFAIAERPGTSYNPLYIYGGPGLGKTHLMQAIGNYINETRSDLNILYVTSESYTNELIDNLRTTQNATAMRQFREKYRSVDVFMIDDIQFIVDKHATQEEFFNTFNSLYEAGKQIIITSDKPPKDIQKLDERFTSRFEMGLMADIGLPDYETRKAIITRKLEENDYDLAPEVQEYIAANFKSNVRKIEGALNKLIAYSKLQKKPVTIEVAIDELQNLITPDMPREITPQLIIEVVAEHFNVSVDQLASKNRYQTIVRPRHIAMYLCKTMTSCSLTAIGKLLGGKDHATISNGAKKIEDEMDMDQELKKQVEAIKKKINPN</sequence>
<feature type="binding site" evidence="8">
    <location>
        <position position="162"/>
    </location>
    <ligand>
        <name>ATP</name>
        <dbReference type="ChEBI" id="CHEBI:30616"/>
    </ligand>
</feature>
<dbReference type="AlphaFoldDB" id="A0A5P6VQI4"/>
<feature type="region of interest" description="Domain IV, binds dsDNA" evidence="8">
    <location>
        <begin position="337"/>
        <end position="458"/>
    </location>
</feature>
<dbReference type="PANTHER" id="PTHR30050:SF2">
    <property type="entry name" value="CHROMOSOMAL REPLICATION INITIATOR PROTEIN DNAA"/>
    <property type="match status" value="1"/>
</dbReference>
<feature type="region of interest" description="Domain I, interacts with DnaA modulators" evidence="8">
    <location>
        <begin position="1"/>
        <end position="107"/>
    </location>
</feature>
<keyword evidence="3 8" id="KW-0235">DNA replication</keyword>
<comment type="similarity">
    <text evidence="1 8 11">Belongs to the DnaA family.</text>
</comment>
<dbReference type="InterPro" id="IPR003593">
    <property type="entry name" value="AAA+_ATPase"/>
</dbReference>
<dbReference type="PRINTS" id="PR00051">
    <property type="entry name" value="DNAA"/>
</dbReference>
<evidence type="ECO:0000259" key="12">
    <source>
        <dbReference type="SMART" id="SM00382"/>
    </source>
</evidence>
<dbReference type="SUPFAM" id="SSF48295">
    <property type="entry name" value="TrpR-like"/>
    <property type="match status" value="1"/>
</dbReference>
<dbReference type="GO" id="GO:0008289">
    <property type="term" value="F:lipid binding"/>
    <property type="evidence" value="ECO:0007669"/>
    <property type="project" value="UniProtKB-KW"/>
</dbReference>
<dbReference type="SMART" id="SM00760">
    <property type="entry name" value="Bac_DnaA_C"/>
    <property type="match status" value="1"/>
</dbReference>
<evidence type="ECO:0000256" key="5">
    <source>
        <dbReference type="ARBA" id="ARBA00022840"/>
    </source>
</evidence>
<name>A0A5P6VQI4_PSEXY</name>
<dbReference type="Gene3D" id="1.10.8.60">
    <property type="match status" value="1"/>
</dbReference>
<dbReference type="Gene3D" id="3.40.50.300">
    <property type="entry name" value="P-loop containing nucleotide triphosphate hydrolases"/>
    <property type="match status" value="1"/>
</dbReference>
<dbReference type="SUPFAM" id="SSF52540">
    <property type="entry name" value="P-loop containing nucleoside triphosphate hydrolases"/>
    <property type="match status" value="1"/>
</dbReference>
<dbReference type="GO" id="GO:0003688">
    <property type="term" value="F:DNA replication origin binding"/>
    <property type="evidence" value="ECO:0007669"/>
    <property type="project" value="UniProtKB-UniRule"/>
</dbReference>
<keyword evidence="5 8" id="KW-0067">ATP-binding</keyword>
<evidence type="ECO:0000259" key="13">
    <source>
        <dbReference type="SMART" id="SM00760"/>
    </source>
</evidence>
<organism evidence="14 15">
    <name type="scientific">Pseudobutyrivibrio xylanivorans</name>
    <dbReference type="NCBI Taxonomy" id="185007"/>
    <lineage>
        <taxon>Bacteria</taxon>
        <taxon>Bacillati</taxon>
        <taxon>Bacillota</taxon>
        <taxon>Clostridia</taxon>
        <taxon>Lachnospirales</taxon>
        <taxon>Lachnospiraceae</taxon>
        <taxon>Pseudobutyrivibrio</taxon>
    </lineage>
</organism>
<dbReference type="GO" id="GO:0005524">
    <property type="term" value="F:ATP binding"/>
    <property type="evidence" value="ECO:0007669"/>
    <property type="project" value="UniProtKB-UniRule"/>
</dbReference>
<gene>
    <name evidence="8 14" type="primary">dnaA</name>
    <name evidence="14" type="ORF">FXF36_00315</name>
</gene>
<comment type="subcellular location">
    <subcellularLocation>
        <location evidence="8">Cytoplasm</location>
    </subcellularLocation>
</comment>
<evidence type="ECO:0000256" key="1">
    <source>
        <dbReference type="ARBA" id="ARBA00006583"/>
    </source>
</evidence>
<dbReference type="PROSITE" id="PS01008">
    <property type="entry name" value="DNAA"/>
    <property type="match status" value="1"/>
</dbReference>
<dbReference type="OrthoDB" id="9807019at2"/>
<dbReference type="HAMAP" id="MF_00377">
    <property type="entry name" value="DnaA_bact"/>
    <property type="match status" value="1"/>
</dbReference>
<dbReference type="GO" id="GO:0005886">
    <property type="term" value="C:plasma membrane"/>
    <property type="evidence" value="ECO:0007669"/>
    <property type="project" value="TreeGrafter"/>
</dbReference>
<evidence type="ECO:0000256" key="11">
    <source>
        <dbReference type="RuleBase" id="RU004227"/>
    </source>
</evidence>
<evidence type="ECO:0000256" key="10">
    <source>
        <dbReference type="RuleBase" id="RU000577"/>
    </source>
</evidence>
<dbReference type="InterPro" id="IPR010921">
    <property type="entry name" value="Trp_repressor/repl_initiator"/>
</dbReference>
<dbReference type="InterPro" id="IPR001957">
    <property type="entry name" value="Chromosome_initiator_DnaA"/>
</dbReference>
<evidence type="ECO:0000256" key="8">
    <source>
        <dbReference type="HAMAP-Rule" id="MF_00377"/>
    </source>
</evidence>
<dbReference type="Gene3D" id="1.10.1750.10">
    <property type="match status" value="1"/>
</dbReference>
<keyword evidence="7 8" id="KW-0238">DNA-binding</keyword>
<dbReference type="RefSeq" id="WP_151621968.1">
    <property type="nucleotide sequence ID" value="NZ_CP043028.1"/>
</dbReference>
<keyword evidence="4 8" id="KW-0547">Nucleotide-binding</keyword>
<dbReference type="Pfam" id="PF08299">
    <property type="entry name" value="Bac_DnaA_C"/>
    <property type="match status" value="1"/>
</dbReference>
<accession>A0A5P6VQI4</accession>
<feature type="binding site" evidence="8">
    <location>
        <position position="160"/>
    </location>
    <ligand>
        <name>ATP</name>
        <dbReference type="ChEBI" id="CHEBI:30616"/>
    </ligand>
</feature>
<dbReference type="KEGG" id="pxv:FXF36_00315"/>
<dbReference type="InterPro" id="IPR013159">
    <property type="entry name" value="DnaA_C"/>
</dbReference>
<dbReference type="GO" id="GO:0005737">
    <property type="term" value="C:cytoplasm"/>
    <property type="evidence" value="ECO:0007669"/>
    <property type="project" value="UniProtKB-SubCell"/>
</dbReference>
<keyword evidence="2 8" id="KW-0963">Cytoplasm</keyword>
<dbReference type="FunFam" id="3.40.50.300:FF:000668">
    <property type="entry name" value="Chromosomal replication initiator protein DnaA"/>
    <property type="match status" value="1"/>
</dbReference>
<dbReference type="SMART" id="SM00382">
    <property type="entry name" value="AAA"/>
    <property type="match status" value="1"/>
</dbReference>
<comment type="subunit">
    <text evidence="8">Oligomerizes as a right-handed, spiral filament on DNA at oriC.</text>
</comment>
<evidence type="ECO:0000256" key="9">
    <source>
        <dbReference type="NCBIfam" id="TIGR00362"/>
    </source>
</evidence>
<dbReference type="EMBL" id="CP043028">
    <property type="protein sequence ID" value="QFJ53424.1"/>
    <property type="molecule type" value="Genomic_DNA"/>
</dbReference>
<evidence type="ECO:0000256" key="7">
    <source>
        <dbReference type="ARBA" id="ARBA00023125"/>
    </source>
</evidence>
<evidence type="ECO:0000256" key="4">
    <source>
        <dbReference type="ARBA" id="ARBA00022741"/>
    </source>
</evidence>
<evidence type="ECO:0000256" key="3">
    <source>
        <dbReference type="ARBA" id="ARBA00022705"/>
    </source>
</evidence>
<dbReference type="Proteomes" id="UP000327030">
    <property type="component" value="Chromosome 1"/>
</dbReference>
<evidence type="ECO:0000256" key="2">
    <source>
        <dbReference type="ARBA" id="ARBA00022490"/>
    </source>
</evidence>
<dbReference type="InterPro" id="IPR013317">
    <property type="entry name" value="DnaA_dom"/>
</dbReference>
<feature type="domain" description="Chromosomal replication initiator DnaA C-terminal" evidence="13">
    <location>
        <begin position="365"/>
        <end position="434"/>
    </location>
</feature>
<dbReference type="InterPro" id="IPR018312">
    <property type="entry name" value="Chromosome_initiator_DnaA_CS"/>
</dbReference>
<evidence type="ECO:0000256" key="6">
    <source>
        <dbReference type="ARBA" id="ARBA00023121"/>
    </source>
</evidence>
<dbReference type="InterPro" id="IPR038454">
    <property type="entry name" value="DnaA_N_sf"/>
</dbReference>
<dbReference type="Pfam" id="PF00308">
    <property type="entry name" value="Bac_DnaA"/>
    <property type="match status" value="1"/>
</dbReference>
<dbReference type="CDD" id="cd00009">
    <property type="entry name" value="AAA"/>
    <property type="match status" value="1"/>
</dbReference>
<dbReference type="GO" id="GO:0006275">
    <property type="term" value="P:regulation of DNA replication"/>
    <property type="evidence" value="ECO:0007669"/>
    <property type="project" value="UniProtKB-UniRule"/>
</dbReference>
<feature type="binding site" evidence="8">
    <location>
        <position position="164"/>
    </location>
    <ligand>
        <name>ATP</name>
        <dbReference type="ChEBI" id="CHEBI:30616"/>
    </ligand>
</feature>
<feature type="domain" description="AAA+ ATPase" evidence="12">
    <location>
        <begin position="149"/>
        <end position="281"/>
    </location>
</feature>
<proteinExistence type="inferred from homology"/>
<feature type="binding site" evidence="8">
    <location>
        <position position="163"/>
    </location>
    <ligand>
        <name>ATP</name>
        <dbReference type="ChEBI" id="CHEBI:30616"/>
    </ligand>
</feature>